<dbReference type="PROSITE" id="PS50949">
    <property type="entry name" value="HTH_GNTR"/>
    <property type="match status" value="1"/>
</dbReference>
<keyword evidence="6" id="KW-1185">Reference proteome</keyword>
<organism evidence="5 6">
    <name type="scientific">Microterricola gilva</name>
    <dbReference type="NCBI Taxonomy" id="393267"/>
    <lineage>
        <taxon>Bacteria</taxon>
        <taxon>Bacillati</taxon>
        <taxon>Actinomycetota</taxon>
        <taxon>Actinomycetes</taxon>
        <taxon>Micrococcales</taxon>
        <taxon>Microbacteriaceae</taxon>
        <taxon>Microterricola</taxon>
    </lineage>
</organism>
<gene>
    <name evidence="5" type="ORF">EV379_3203</name>
</gene>
<reference evidence="5 6" key="1">
    <citation type="submission" date="2019-02" db="EMBL/GenBank/DDBJ databases">
        <title>Sequencing the genomes of 1000 actinobacteria strains.</title>
        <authorList>
            <person name="Klenk H.-P."/>
        </authorList>
    </citation>
    <scope>NUCLEOTIDE SEQUENCE [LARGE SCALE GENOMIC DNA]</scope>
    <source>
        <strain evidence="5 6">DSM 18319</strain>
    </source>
</reference>
<feature type="domain" description="HTH gntR-type" evidence="4">
    <location>
        <begin position="13"/>
        <end position="81"/>
    </location>
</feature>
<keyword evidence="2 5" id="KW-0238">DNA-binding</keyword>
<proteinExistence type="predicted"/>
<dbReference type="AlphaFoldDB" id="A0A4Q8AQ75"/>
<comment type="caution">
    <text evidence="5">The sequence shown here is derived from an EMBL/GenBank/DDBJ whole genome shotgun (WGS) entry which is preliminary data.</text>
</comment>
<evidence type="ECO:0000256" key="1">
    <source>
        <dbReference type="ARBA" id="ARBA00023015"/>
    </source>
</evidence>
<dbReference type="RefSeq" id="WP_130506971.1">
    <property type="nucleotide sequence ID" value="NZ_SHLC01000001.1"/>
</dbReference>
<dbReference type="SMART" id="SM00345">
    <property type="entry name" value="HTH_GNTR"/>
    <property type="match status" value="1"/>
</dbReference>
<name>A0A4Q8AQ75_9MICO</name>
<evidence type="ECO:0000313" key="5">
    <source>
        <dbReference type="EMBL" id="RZU66834.1"/>
    </source>
</evidence>
<keyword evidence="1" id="KW-0805">Transcription regulation</keyword>
<dbReference type="Pfam" id="PF00392">
    <property type="entry name" value="GntR"/>
    <property type="match status" value="1"/>
</dbReference>
<dbReference type="GO" id="GO:0003677">
    <property type="term" value="F:DNA binding"/>
    <property type="evidence" value="ECO:0007669"/>
    <property type="project" value="UniProtKB-KW"/>
</dbReference>
<dbReference type="PANTHER" id="PTHR38445">
    <property type="entry name" value="HTH-TYPE TRANSCRIPTIONAL REPRESSOR YTRA"/>
    <property type="match status" value="1"/>
</dbReference>
<evidence type="ECO:0000259" key="4">
    <source>
        <dbReference type="PROSITE" id="PS50949"/>
    </source>
</evidence>
<accession>A0A4Q8AQ75</accession>
<dbReference type="InterPro" id="IPR036390">
    <property type="entry name" value="WH_DNA-bd_sf"/>
</dbReference>
<dbReference type="PANTHER" id="PTHR38445:SF9">
    <property type="entry name" value="HTH-TYPE TRANSCRIPTIONAL REPRESSOR YTRA"/>
    <property type="match status" value="1"/>
</dbReference>
<sequence>MHLALSIDKASTTPPFEQLRMQLLAAVQDGRLPAGTRLPTVRGLATELGLAVNTVAGSYRALEKDGVIETRGRAGSFVAETGDPTATQLQLAAHAFAERAGQLGVAPDAAIKAVRAALAHS</sequence>
<dbReference type="InterPro" id="IPR000524">
    <property type="entry name" value="Tscrpt_reg_HTH_GntR"/>
</dbReference>
<keyword evidence="3" id="KW-0804">Transcription</keyword>
<dbReference type="OrthoDB" id="4307011at2"/>
<dbReference type="GO" id="GO:0003700">
    <property type="term" value="F:DNA-binding transcription factor activity"/>
    <property type="evidence" value="ECO:0007669"/>
    <property type="project" value="InterPro"/>
</dbReference>
<evidence type="ECO:0000256" key="3">
    <source>
        <dbReference type="ARBA" id="ARBA00023163"/>
    </source>
</evidence>
<dbReference type="Gene3D" id="1.10.10.10">
    <property type="entry name" value="Winged helix-like DNA-binding domain superfamily/Winged helix DNA-binding domain"/>
    <property type="match status" value="1"/>
</dbReference>
<dbReference type="EMBL" id="SHLC01000001">
    <property type="protein sequence ID" value="RZU66834.1"/>
    <property type="molecule type" value="Genomic_DNA"/>
</dbReference>
<protein>
    <submittedName>
        <fullName evidence="5">DNA-binding transcriptional regulator YhcF (GntR family)</fullName>
    </submittedName>
</protein>
<evidence type="ECO:0000313" key="6">
    <source>
        <dbReference type="Proteomes" id="UP000291483"/>
    </source>
</evidence>
<dbReference type="InterPro" id="IPR036388">
    <property type="entry name" value="WH-like_DNA-bd_sf"/>
</dbReference>
<dbReference type="Proteomes" id="UP000291483">
    <property type="component" value="Unassembled WGS sequence"/>
</dbReference>
<evidence type="ECO:0000256" key="2">
    <source>
        <dbReference type="ARBA" id="ARBA00023125"/>
    </source>
</evidence>
<dbReference type="CDD" id="cd07377">
    <property type="entry name" value="WHTH_GntR"/>
    <property type="match status" value="1"/>
</dbReference>
<dbReference type="SUPFAM" id="SSF46785">
    <property type="entry name" value="Winged helix' DNA-binding domain"/>
    <property type="match status" value="1"/>
</dbReference>